<gene>
    <name evidence="1" type="ORF">FHR32_007647</name>
</gene>
<reference evidence="1 2" key="1">
    <citation type="submission" date="2020-08" db="EMBL/GenBank/DDBJ databases">
        <title>Sequencing the genomes of 1000 actinobacteria strains.</title>
        <authorList>
            <person name="Klenk H.-P."/>
        </authorList>
    </citation>
    <scope>NUCLEOTIDE SEQUENCE [LARGE SCALE GENOMIC DNA]</scope>
    <source>
        <strain evidence="1 2">DSM 43023</strain>
    </source>
</reference>
<dbReference type="SUPFAM" id="SSF52540">
    <property type="entry name" value="P-loop containing nucleoside triphosphate hydrolases"/>
    <property type="match status" value="1"/>
</dbReference>
<dbReference type="Gene3D" id="3.40.50.300">
    <property type="entry name" value="P-loop containing nucleotide triphosphate hydrolases"/>
    <property type="match status" value="1"/>
</dbReference>
<keyword evidence="2" id="KW-1185">Reference proteome</keyword>
<dbReference type="AlphaFoldDB" id="A0A7W7S406"/>
<evidence type="ECO:0000313" key="1">
    <source>
        <dbReference type="EMBL" id="MBB4943247.1"/>
    </source>
</evidence>
<evidence type="ECO:0000313" key="2">
    <source>
        <dbReference type="Proteomes" id="UP000534286"/>
    </source>
</evidence>
<protein>
    <submittedName>
        <fullName evidence="1">ABC-type Mn2+/Zn2+ transport system ATPase subunit</fullName>
    </submittedName>
</protein>
<accession>A0A7W7S406</accession>
<name>A0A7W7S406_9ACTN</name>
<dbReference type="EMBL" id="JACHJU010000005">
    <property type="protein sequence ID" value="MBB4943247.1"/>
    <property type="molecule type" value="Genomic_DNA"/>
</dbReference>
<organism evidence="1 2">
    <name type="scientific">Streptosporangium album</name>
    <dbReference type="NCBI Taxonomy" id="47479"/>
    <lineage>
        <taxon>Bacteria</taxon>
        <taxon>Bacillati</taxon>
        <taxon>Actinomycetota</taxon>
        <taxon>Actinomycetes</taxon>
        <taxon>Streptosporangiales</taxon>
        <taxon>Streptosporangiaceae</taxon>
        <taxon>Streptosporangium</taxon>
    </lineage>
</organism>
<comment type="caution">
    <text evidence="1">The sequence shown here is derived from an EMBL/GenBank/DDBJ whole genome shotgun (WGS) entry which is preliminary data.</text>
</comment>
<dbReference type="InterPro" id="IPR027417">
    <property type="entry name" value="P-loop_NTPase"/>
</dbReference>
<sequence length="54" mass="5782">MLPARAIAAQPRLLLLDEPFNGVDAIGRRALLEAITTLKDHGASVVHLSYDGLT</sequence>
<dbReference type="RefSeq" id="WP_184759139.1">
    <property type="nucleotide sequence ID" value="NZ_BAABEK010000038.1"/>
</dbReference>
<proteinExistence type="predicted"/>
<dbReference type="Proteomes" id="UP000534286">
    <property type="component" value="Unassembled WGS sequence"/>
</dbReference>